<dbReference type="Proteomes" id="UP001476798">
    <property type="component" value="Unassembled WGS sequence"/>
</dbReference>
<comment type="caution">
    <text evidence="2">The sequence shown here is derived from an EMBL/GenBank/DDBJ whole genome shotgun (WGS) entry which is preliminary data.</text>
</comment>
<organism evidence="2 3">
    <name type="scientific">Goodea atripinnis</name>
    <dbReference type="NCBI Taxonomy" id="208336"/>
    <lineage>
        <taxon>Eukaryota</taxon>
        <taxon>Metazoa</taxon>
        <taxon>Chordata</taxon>
        <taxon>Craniata</taxon>
        <taxon>Vertebrata</taxon>
        <taxon>Euteleostomi</taxon>
        <taxon>Actinopterygii</taxon>
        <taxon>Neopterygii</taxon>
        <taxon>Teleostei</taxon>
        <taxon>Neoteleostei</taxon>
        <taxon>Acanthomorphata</taxon>
        <taxon>Ovalentaria</taxon>
        <taxon>Atherinomorphae</taxon>
        <taxon>Cyprinodontiformes</taxon>
        <taxon>Goodeidae</taxon>
        <taxon>Goodea</taxon>
    </lineage>
</organism>
<evidence type="ECO:0000313" key="3">
    <source>
        <dbReference type="Proteomes" id="UP001476798"/>
    </source>
</evidence>
<protein>
    <submittedName>
        <fullName evidence="2">Uncharacterized protein</fullName>
    </submittedName>
</protein>
<evidence type="ECO:0000256" key="1">
    <source>
        <dbReference type="SAM" id="MobiDB-lite"/>
    </source>
</evidence>
<dbReference type="EMBL" id="JAHRIO010017628">
    <property type="protein sequence ID" value="MEQ2163779.1"/>
    <property type="molecule type" value="Genomic_DNA"/>
</dbReference>
<sequence length="113" mass="11937">MAGKFWQHIQPTRPCMALLPGSNGLHVGSGGRTPAADGASPRLLTHHEGGVPHGTGLPPVPALEPKLTSAFRNMLARHGGRQPVPFFPRDQIAARLTESFHQCAASFSSPTPS</sequence>
<evidence type="ECO:0000313" key="2">
    <source>
        <dbReference type="EMBL" id="MEQ2163779.1"/>
    </source>
</evidence>
<keyword evidence="3" id="KW-1185">Reference proteome</keyword>
<proteinExistence type="predicted"/>
<name>A0ABV0MXD8_9TELE</name>
<feature type="region of interest" description="Disordered" evidence="1">
    <location>
        <begin position="26"/>
        <end position="59"/>
    </location>
</feature>
<gene>
    <name evidence="2" type="ORF">GOODEAATRI_033904</name>
</gene>
<accession>A0ABV0MXD8</accession>
<reference evidence="2 3" key="1">
    <citation type="submission" date="2021-06" db="EMBL/GenBank/DDBJ databases">
        <authorList>
            <person name="Palmer J.M."/>
        </authorList>
    </citation>
    <scope>NUCLEOTIDE SEQUENCE [LARGE SCALE GENOMIC DNA]</scope>
    <source>
        <strain evidence="2 3">GA_2019</strain>
        <tissue evidence="2">Muscle</tissue>
    </source>
</reference>